<name>M2AMF9_9BACT</name>
<reference evidence="1" key="1">
    <citation type="submission" date="2012-11" db="EMBL/GenBank/DDBJ databases">
        <title>Permanent draft genomes of Rhodopirellula europaea strain SH398 and 6C.</title>
        <authorList>
            <person name="Richter M."/>
            <person name="Richter-Heitmann T."/>
            <person name="Frank C."/>
            <person name="Harder J."/>
            <person name="Glockner F.O."/>
        </authorList>
    </citation>
    <scope>NUCLEOTIDE SEQUENCE</scope>
    <source>
        <strain evidence="1">6C</strain>
    </source>
</reference>
<accession>M2AMF9</accession>
<gene>
    <name evidence="1" type="ORF">RE6C_00992</name>
</gene>
<sequence length="65" mass="7024">MITNNLSAHSSESCVRYLVASCGVEKDLFKKCGQGILKSVASRVAFLTDSSPELSFCLRRDIALG</sequence>
<dbReference type="AlphaFoldDB" id="M2AMF9"/>
<keyword evidence="2" id="KW-1185">Reference proteome</keyword>
<comment type="caution">
    <text evidence="1">The sequence shown here is derived from an EMBL/GenBank/DDBJ whole genome shotgun (WGS) entry which is preliminary data.</text>
</comment>
<proteinExistence type="predicted"/>
<organism evidence="1 2">
    <name type="scientific">Rhodopirellula europaea 6C</name>
    <dbReference type="NCBI Taxonomy" id="1263867"/>
    <lineage>
        <taxon>Bacteria</taxon>
        <taxon>Pseudomonadati</taxon>
        <taxon>Planctomycetota</taxon>
        <taxon>Planctomycetia</taxon>
        <taxon>Pirellulales</taxon>
        <taxon>Pirellulaceae</taxon>
        <taxon>Rhodopirellula</taxon>
    </lineage>
</organism>
<evidence type="ECO:0000313" key="1">
    <source>
        <dbReference type="EMBL" id="EMB18320.1"/>
    </source>
</evidence>
<dbReference type="Proteomes" id="UP000011529">
    <property type="component" value="Unassembled WGS sequence"/>
</dbReference>
<protein>
    <submittedName>
        <fullName evidence="1">Transposase</fullName>
    </submittedName>
</protein>
<reference evidence="1" key="2">
    <citation type="journal article" date="2013" name="Mar. Genomics">
        <title>Expression of sulfatases in Rhodopirellula baltica and the diversity of sulfatases in the genus Rhodopirellula.</title>
        <authorList>
            <person name="Wegner C.E."/>
            <person name="Richter-Heitmann T."/>
            <person name="Klindworth A."/>
            <person name="Klockow C."/>
            <person name="Richter M."/>
            <person name="Achstetter T."/>
            <person name="Glockner F.O."/>
            <person name="Harder J."/>
        </authorList>
    </citation>
    <scope>NUCLEOTIDE SEQUENCE [LARGE SCALE GENOMIC DNA]</scope>
    <source>
        <strain evidence="1">6C</strain>
    </source>
</reference>
<dbReference type="PATRIC" id="fig|1263867.3.peg.1055"/>
<evidence type="ECO:0000313" key="2">
    <source>
        <dbReference type="Proteomes" id="UP000011529"/>
    </source>
</evidence>
<dbReference type="EMBL" id="ANMO01000053">
    <property type="protein sequence ID" value="EMB18320.1"/>
    <property type="molecule type" value="Genomic_DNA"/>
</dbReference>